<dbReference type="GO" id="GO:0008270">
    <property type="term" value="F:zinc ion binding"/>
    <property type="evidence" value="ECO:0007669"/>
    <property type="project" value="InterPro"/>
</dbReference>
<evidence type="ECO:0000256" key="3">
    <source>
        <dbReference type="ARBA" id="ARBA00006576"/>
    </source>
</evidence>
<dbReference type="GO" id="GO:0042802">
    <property type="term" value="F:identical protein binding"/>
    <property type="evidence" value="ECO:0007669"/>
    <property type="project" value="UniProtKB-ARBA"/>
</dbReference>
<comment type="cofactor">
    <cofactor evidence="1 11">
        <name>Zn(2+)</name>
        <dbReference type="ChEBI" id="CHEBI:29105"/>
    </cofactor>
</comment>
<dbReference type="NCBIfam" id="NF004064">
    <property type="entry name" value="PRK05578.1"/>
    <property type="match status" value="1"/>
</dbReference>
<dbReference type="AlphaFoldDB" id="A0A1J1J056"/>
<dbReference type="InterPro" id="IPR016192">
    <property type="entry name" value="APOBEC/CMP_deaminase_Zn-bd"/>
</dbReference>
<feature type="binding site" evidence="11">
    <location>
        <position position="468"/>
    </location>
    <ligand>
        <name>Zn(2+)</name>
        <dbReference type="ChEBI" id="CHEBI:29105"/>
        <note>catalytic</note>
    </ligand>
</feature>
<dbReference type="FunFam" id="3.40.140.10:FF:000008">
    <property type="entry name" value="Cytidine deaminase"/>
    <property type="match status" value="1"/>
</dbReference>
<dbReference type="Proteomes" id="UP000183832">
    <property type="component" value="Unassembled WGS sequence"/>
</dbReference>
<dbReference type="GO" id="GO:0055086">
    <property type="term" value="P:nucleobase-containing small molecule metabolic process"/>
    <property type="evidence" value="ECO:0007669"/>
    <property type="project" value="UniProtKB-ARBA"/>
</dbReference>
<dbReference type="PROSITE" id="PS00903">
    <property type="entry name" value="CYT_DCMP_DEAMINASES_1"/>
    <property type="match status" value="1"/>
</dbReference>
<evidence type="ECO:0000256" key="4">
    <source>
        <dbReference type="ARBA" id="ARBA00012783"/>
    </source>
</evidence>
<dbReference type="Pfam" id="PF00383">
    <property type="entry name" value="dCMP_cyt_deam_1"/>
    <property type="match status" value="1"/>
</dbReference>
<name>A0A1J1J056_9DIPT</name>
<evidence type="ECO:0000256" key="10">
    <source>
        <dbReference type="PIRSR" id="PIRSR606262-1"/>
    </source>
</evidence>
<gene>
    <name evidence="13" type="primary">putative Cytidine deaminase</name>
    <name evidence="13" type="ORF">CLUMA_CG017854</name>
</gene>
<dbReference type="Pfam" id="PF13910">
    <property type="entry name" value="DUF4209"/>
    <property type="match status" value="1"/>
</dbReference>
<keyword evidence="6" id="KW-0378">Hydrolase</keyword>
<feature type="binding site" evidence="11">
    <location>
        <position position="505"/>
    </location>
    <ligand>
        <name>Zn(2+)</name>
        <dbReference type="ChEBI" id="CHEBI:29105"/>
        <note>catalytic</note>
    </ligand>
</feature>
<feature type="domain" description="CMP/dCMP-type deaminase" evidence="12">
    <location>
        <begin position="416"/>
        <end position="545"/>
    </location>
</feature>
<keyword evidence="14" id="KW-1185">Reference proteome</keyword>
<dbReference type="InterPro" id="IPR016193">
    <property type="entry name" value="Cytidine_deaminase-like"/>
</dbReference>
<evidence type="ECO:0000256" key="8">
    <source>
        <dbReference type="ARBA" id="ARBA00032005"/>
    </source>
</evidence>
<dbReference type="CDD" id="cd01283">
    <property type="entry name" value="cytidine_deaminase"/>
    <property type="match status" value="1"/>
</dbReference>
<feature type="active site" description="Proton donor" evidence="10">
    <location>
        <position position="470"/>
    </location>
</feature>
<evidence type="ECO:0000256" key="2">
    <source>
        <dbReference type="ARBA" id="ARBA00003949"/>
    </source>
</evidence>
<dbReference type="PANTHER" id="PTHR11644:SF2">
    <property type="entry name" value="CYTIDINE DEAMINASE"/>
    <property type="match status" value="1"/>
</dbReference>
<proteinExistence type="inferred from homology"/>
<evidence type="ECO:0000313" key="14">
    <source>
        <dbReference type="Proteomes" id="UP000183832"/>
    </source>
</evidence>
<evidence type="ECO:0000256" key="6">
    <source>
        <dbReference type="ARBA" id="ARBA00022801"/>
    </source>
</evidence>
<dbReference type="EC" id="3.5.4.5" evidence="4"/>
<dbReference type="InterPro" id="IPR006262">
    <property type="entry name" value="Cyt_deam_tetra"/>
</dbReference>
<dbReference type="SUPFAM" id="SSF53927">
    <property type="entry name" value="Cytidine deaminase-like"/>
    <property type="match status" value="1"/>
</dbReference>
<dbReference type="Gene3D" id="3.40.140.10">
    <property type="entry name" value="Cytidine Deaminase, domain 2"/>
    <property type="match status" value="1"/>
</dbReference>
<evidence type="ECO:0000256" key="7">
    <source>
        <dbReference type="ARBA" id="ARBA00022833"/>
    </source>
</evidence>
<evidence type="ECO:0000313" key="13">
    <source>
        <dbReference type="EMBL" id="CRL04798.1"/>
    </source>
</evidence>
<evidence type="ECO:0000256" key="1">
    <source>
        <dbReference type="ARBA" id="ARBA00001947"/>
    </source>
</evidence>
<comment type="similarity">
    <text evidence="3">Belongs to the cytidine and deoxycytidylate deaminase family.</text>
</comment>
<comment type="catalytic activity">
    <reaction evidence="9">
        <text>cytidine + H2O + H(+) = uridine + NH4(+)</text>
        <dbReference type="Rhea" id="RHEA:16069"/>
        <dbReference type="ChEBI" id="CHEBI:15377"/>
        <dbReference type="ChEBI" id="CHEBI:15378"/>
        <dbReference type="ChEBI" id="CHEBI:16704"/>
        <dbReference type="ChEBI" id="CHEBI:17562"/>
        <dbReference type="ChEBI" id="CHEBI:28938"/>
        <dbReference type="EC" id="3.5.4.5"/>
    </reaction>
</comment>
<dbReference type="STRING" id="568069.A0A1J1J056"/>
<organism evidence="13 14">
    <name type="scientific">Clunio marinus</name>
    <dbReference type="NCBI Taxonomy" id="568069"/>
    <lineage>
        <taxon>Eukaryota</taxon>
        <taxon>Metazoa</taxon>
        <taxon>Ecdysozoa</taxon>
        <taxon>Arthropoda</taxon>
        <taxon>Hexapoda</taxon>
        <taxon>Insecta</taxon>
        <taxon>Pterygota</taxon>
        <taxon>Neoptera</taxon>
        <taxon>Endopterygota</taxon>
        <taxon>Diptera</taxon>
        <taxon>Nematocera</taxon>
        <taxon>Chironomoidea</taxon>
        <taxon>Chironomidae</taxon>
        <taxon>Clunio</taxon>
    </lineage>
</organism>
<sequence length="549" mass="62966">MISTQVKELLEITGKCNGNQYLHDDLTINWYEVRELLLKDYVEGVLESYEYCVKIKPTLDSIILNCLQIQDQPELFKKTILEFSQWTHSTSELCKIFIDWCDESEDYSILTTLQLTSMLEYALGSLYQSEKRVPPPHLLKDLLAELSDESSLEFEKVFLLRLVLGTSKGLNLRNIVWHGFIDSIHRCYPAFLFVIIVSYGKSLKCKKIAPKLRSEINFSISLQSKNIQVEDLLKSPTIMKCNFNLWKQIVSLQKRKKFKSSIFLLLSQIESVLRFIYGRINQVNVTARLNKYYVIMDSIFYDYVLDDDVTPLVIGKINKSQHTQIKETNRKNQMMETFPLSIIYLGYDLFHAVDGPRIRDRISHAEVFVKDENFSWLPALVDISCNLCFVLFLSIMMEINGTLDNKNIFNFDDLESSTQELVLKAIEARNFAYCPYSKFAVGAALRATTGEIFTGCNIENGAHSPSLCAERTAIAKAVSEGFRSFTEIAVVAYQEESFTPPCGVCRQTLSEFAPTDMKVYLAKPSPGRVLVTSVFQLLPYRFNPEKLKK</sequence>
<evidence type="ECO:0000259" key="12">
    <source>
        <dbReference type="PROSITE" id="PS51747"/>
    </source>
</evidence>
<dbReference type="GO" id="GO:0004126">
    <property type="term" value="F:cytidine deaminase activity"/>
    <property type="evidence" value="ECO:0007669"/>
    <property type="project" value="UniProtKB-EC"/>
</dbReference>
<evidence type="ECO:0000256" key="5">
    <source>
        <dbReference type="ARBA" id="ARBA00022723"/>
    </source>
</evidence>
<dbReference type="InterPro" id="IPR050202">
    <property type="entry name" value="Cyt/Deoxycyt_deaminase"/>
</dbReference>
<dbReference type="NCBIfam" id="TIGR01354">
    <property type="entry name" value="cyt_deam_tetra"/>
    <property type="match status" value="1"/>
</dbReference>
<dbReference type="InterPro" id="IPR025209">
    <property type="entry name" value="DUF4209"/>
</dbReference>
<keyword evidence="5 11" id="KW-0479">Metal-binding</keyword>
<dbReference type="GO" id="GO:0072527">
    <property type="term" value="P:pyrimidine-containing compound metabolic process"/>
    <property type="evidence" value="ECO:0007669"/>
    <property type="project" value="UniProtKB-ARBA"/>
</dbReference>
<protein>
    <recommendedName>
        <fullName evidence="4">cytidine deaminase</fullName>
        <ecNumber evidence="4">3.5.4.5</ecNumber>
    </recommendedName>
    <alternativeName>
        <fullName evidence="8">Cytidine aminohydrolase</fullName>
    </alternativeName>
</protein>
<dbReference type="InterPro" id="IPR002125">
    <property type="entry name" value="CMP_dCMP_dom"/>
</dbReference>
<feature type="binding site" evidence="11">
    <location>
        <position position="502"/>
    </location>
    <ligand>
        <name>Zn(2+)</name>
        <dbReference type="ChEBI" id="CHEBI:29105"/>
        <note>catalytic</note>
    </ligand>
</feature>
<comment type="function">
    <text evidence="2">This enzyme scavenges exogenous and endogenous cytidine and 2'-deoxycytidine for UMP synthesis.</text>
</comment>
<dbReference type="GO" id="GO:0005829">
    <property type="term" value="C:cytosol"/>
    <property type="evidence" value="ECO:0007669"/>
    <property type="project" value="TreeGrafter"/>
</dbReference>
<dbReference type="OrthoDB" id="414540at2759"/>
<dbReference type="PANTHER" id="PTHR11644">
    <property type="entry name" value="CYTIDINE DEAMINASE"/>
    <property type="match status" value="1"/>
</dbReference>
<evidence type="ECO:0000256" key="9">
    <source>
        <dbReference type="ARBA" id="ARBA00049558"/>
    </source>
</evidence>
<keyword evidence="7 11" id="KW-0862">Zinc</keyword>
<evidence type="ECO:0000256" key="11">
    <source>
        <dbReference type="PIRSR" id="PIRSR606262-3"/>
    </source>
</evidence>
<dbReference type="EMBL" id="CVRI01000063">
    <property type="protein sequence ID" value="CRL04798.1"/>
    <property type="molecule type" value="Genomic_DNA"/>
</dbReference>
<dbReference type="PROSITE" id="PS51747">
    <property type="entry name" value="CYT_DCMP_DEAMINASES_2"/>
    <property type="match status" value="1"/>
</dbReference>
<accession>A0A1J1J056</accession>
<reference evidence="13 14" key="1">
    <citation type="submission" date="2015-04" db="EMBL/GenBank/DDBJ databases">
        <authorList>
            <person name="Syromyatnikov M.Y."/>
            <person name="Popov V.N."/>
        </authorList>
    </citation>
    <scope>NUCLEOTIDE SEQUENCE [LARGE SCALE GENOMIC DNA]</scope>
</reference>